<keyword evidence="2" id="KW-1185">Reference proteome</keyword>
<accession>A0A7Y8KVP4</accession>
<gene>
    <name evidence="1" type="ORF">F3K02_00070</name>
</gene>
<proteinExistence type="predicted"/>
<evidence type="ECO:0008006" key="3">
    <source>
        <dbReference type="Google" id="ProtNLM"/>
    </source>
</evidence>
<organism evidence="1 2">
    <name type="scientific">Hydrogenophaga aromaticivorans</name>
    <dbReference type="NCBI Taxonomy" id="2610898"/>
    <lineage>
        <taxon>Bacteria</taxon>
        <taxon>Pseudomonadati</taxon>
        <taxon>Pseudomonadota</taxon>
        <taxon>Betaproteobacteria</taxon>
        <taxon>Burkholderiales</taxon>
        <taxon>Comamonadaceae</taxon>
        <taxon>Hydrogenophaga</taxon>
    </lineage>
</organism>
<protein>
    <recommendedName>
        <fullName evidence="3">Cyclic nucleotide-binding domain-containing protein</fullName>
    </recommendedName>
</protein>
<dbReference type="InterPro" id="IPR014710">
    <property type="entry name" value="RmlC-like_jellyroll"/>
</dbReference>
<dbReference type="Proteomes" id="UP000545507">
    <property type="component" value="Unassembled WGS sequence"/>
</dbReference>
<dbReference type="RefSeq" id="WP_177131890.1">
    <property type="nucleotide sequence ID" value="NZ_VYGV01000001.1"/>
</dbReference>
<comment type="caution">
    <text evidence="1">The sequence shown here is derived from an EMBL/GenBank/DDBJ whole genome shotgun (WGS) entry which is preliminary data.</text>
</comment>
<name>A0A7Y8KVP4_9BURK</name>
<evidence type="ECO:0000313" key="2">
    <source>
        <dbReference type="Proteomes" id="UP000545507"/>
    </source>
</evidence>
<dbReference type="EMBL" id="VYGV01000001">
    <property type="protein sequence ID" value="NWF43662.1"/>
    <property type="molecule type" value="Genomic_DNA"/>
</dbReference>
<dbReference type="SUPFAM" id="SSF51206">
    <property type="entry name" value="cAMP-binding domain-like"/>
    <property type="match status" value="1"/>
</dbReference>
<reference evidence="1 2" key="1">
    <citation type="submission" date="2019-09" db="EMBL/GenBank/DDBJ databases">
        <title>Hydrogenophaga aromatica sp. nov., isolated from a para-xylene-degrading enrichment culture.</title>
        <authorList>
            <person name="Tancsics A."/>
            <person name="Banerjee S."/>
        </authorList>
    </citation>
    <scope>NUCLEOTIDE SEQUENCE [LARGE SCALE GENOMIC DNA]</scope>
    <source>
        <strain evidence="1 2">D2P1</strain>
    </source>
</reference>
<dbReference type="AlphaFoldDB" id="A0A7Y8KVP4"/>
<sequence>MTSTVSSVALACASNQSIFLAGESGPVWLVVEGVVHLDRDSGPIRQPVQLALPGDLIGAESLCGQPYQLSASAFTRCRLEPVRPDAAPEPLLQQALLQQLDRSQDMAQLRSGNVQQRLTHLLGLMGLDRAVHEAGRMGQADAVREALPALREVALLVDAKTETVCRALAQLLPPRSRKRGPVRAVRDWSSTAPARLATAWAANAAPLGAAA</sequence>
<dbReference type="Gene3D" id="2.60.120.10">
    <property type="entry name" value="Jelly Rolls"/>
    <property type="match status" value="1"/>
</dbReference>
<dbReference type="InterPro" id="IPR018490">
    <property type="entry name" value="cNMP-bd_dom_sf"/>
</dbReference>
<evidence type="ECO:0000313" key="1">
    <source>
        <dbReference type="EMBL" id="NWF43662.1"/>
    </source>
</evidence>